<dbReference type="Pfam" id="PF09819">
    <property type="entry name" value="ABC_cobalt"/>
    <property type="match status" value="1"/>
</dbReference>
<dbReference type="EMBL" id="CP061539">
    <property type="protein sequence ID" value="QNV37447.1"/>
    <property type="molecule type" value="Genomic_DNA"/>
</dbReference>
<feature type="transmembrane region" description="Helical" evidence="1">
    <location>
        <begin position="138"/>
        <end position="158"/>
    </location>
</feature>
<organism evidence="2 3">
    <name type="scientific">Rothia terrae</name>
    <dbReference type="NCBI Taxonomy" id="396015"/>
    <lineage>
        <taxon>Bacteria</taxon>
        <taxon>Bacillati</taxon>
        <taxon>Actinomycetota</taxon>
        <taxon>Actinomycetes</taxon>
        <taxon>Micrococcales</taxon>
        <taxon>Micrococcaceae</taxon>
        <taxon>Rothia</taxon>
    </lineage>
</organism>
<accession>A0A7H2BCQ1</accession>
<proteinExistence type="predicted"/>
<evidence type="ECO:0000313" key="3">
    <source>
        <dbReference type="Proteomes" id="UP000516404"/>
    </source>
</evidence>
<keyword evidence="3" id="KW-1185">Reference proteome</keyword>
<evidence type="ECO:0000256" key="1">
    <source>
        <dbReference type="SAM" id="Phobius"/>
    </source>
</evidence>
<feature type="transmembrane region" description="Helical" evidence="1">
    <location>
        <begin position="96"/>
        <end position="118"/>
    </location>
</feature>
<sequence length="212" mass="22348">MSVTSNRADSGRAPKHGARSRSLRWRVNDIVVASVLAVACALIFWVWNNAVYPAVSAATVAAPQFTPLIAGAWLIAGVLGGLIIRKPGAALYTELLAAIISAFIGSAGFGITVVYSGLVQGLGAELVFLLLMYKRWNLPTALLSGAVSGLFMGIYEVIVWNPEYTAGNKLIYVICAVISGTLLAGLVSWLLTRALAKTGVLSSLASGRQSRR</sequence>
<dbReference type="GeneID" id="96624474"/>
<dbReference type="AlphaFoldDB" id="A0A7H2BCQ1"/>
<reference evidence="2 3" key="1">
    <citation type="submission" date="2020-09" db="EMBL/GenBank/DDBJ databases">
        <title>Investigation of environmental microbes.</title>
        <authorList>
            <person name="Ou Y."/>
            <person name="Kang Q."/>
        </authorList>
    </citation>
    <scope>NUCLEOTIDE SEQUENCE [LARGE SCALE GENOMIC DNA]</scope>
    <source>
        <strain evidence="2 3">KJZ-14</strain>
    </source>
</reference>
<protein>
    <submittedName>
        <fullName evidence="2">ECF transporter S component</fullName>
    </submittedName>
</protein>
<dbReference type="PIRSF" id="PIRSF037394">
    <property type="entry name" value="ABC_thiamine-permease_YkoE_prd"/>
    <property type="match status" value="1"/>
</dbReference>
<feature type="transmembrane region" description="Helical" evidence="1">
    <location>
        <begin position="67"/>
        <end position="84"/>
    </location>
</feature>
<name>A0A7H2BCQ1_9MICC</name>
<feature type="transmembrane region" description="Helical" evidence="1">
    <location>
        <begin position="27"/>
        <end position="47"/>
    </location>
</feature>
<feature type="transmembrane region" description="Helical" evidence="1">
    <location>
        <begin position="170"/>
        <end position="191"/>
    </location>
</feature>
<dbReference type="KEGG" id="rter:IDM49_09500"/>
<dbReference type="Proteomes" id="UP000516404">
    <property type="component" value="Chromosome"/>
</dbReference>
<keyword evidence="1" id="KW-1133">Transmembrane helix</keyword>
<keyword evidence="1" id="KW-0812">Transmembrane</keyword>
<keyword evidence="1" id="KW-0472">Membrane</keyword>
<dbReference type="RefSeq" id="WP_190724336.1">
    <property type="nucleotide sequence ID" value="NZ_CP061539.1"/>
</dbReference>
<gene>
    <name evidence="2" type="ORF">IDM49_09500</name>
</gene>
<dbReference type="InterPro" id="IPR017195">
    <property type="entry name" value="ABC_thiamin-permease_prd"/>
</dbReference>
<evidence type="ECO:0000313" key="2">
    <source>
        <dbReference type="EMBL" id="QNV37447.1"/>
    </source>
</evidence>